<proteinExistence type="predicted"/>
<evidence type="ECO:0000256" key="1">
    <source>
        <dbReference type="SAM" id="MobiDB-lite"/>
    </source>
</evidence>
<dbReference type="Proteomes" id="UP001501576">
    <property type="component" value="Unassembled WGS sequence"/>
</dbReference>
<name>A0ABN1D316_9ACTN</name>
<organism evidence="2 3">
    <name type="scientific">Streptomyces mordarskii</name>
    <dbReference type="NCBI Taxonomy" id="1226758"/>
    <lineage>
        <taxon>Bacteria</taxon>
        <taxon>Bacillati</taxon>
        <taxon>Actinomycetota</taxon>
        <taxon>Actinomycetes</taxon>
        <taxon>Kitasatosporales</taxon>
        <taxon>Streptomycetaceae</taxon>
        <taxon>Streptomyces</taxon>
    </lineage>
</organism>
<sequence>MPRPSRHGQPGTPALRRELDRARNREADELRNRQRAAERSRKARYAAINKGPTYRLDAITHDHTPPESVVPPS</sequence>
<dbReference type="EMBL" id="BAAABZ010000025">
    <property type="protein sequence ID" value="GAA0532323.1"/>
    <property type="molecule type" value="Genomic_DNA"/>
</dbReference>
<feature type="region of interest" description="Disordered" evidence="1">
    <location>
        <begin position="1"/>
        <end position="73"/>
    </location>
</feature>
<reference evidence="2 3" key="1">
    <citation type="journal article" date="2019" name="Int. J. Syst. Evol. Microbiol.">
        <title>The Global Catalogue of Microorganisms (GCM) 10K type strain sequencing project: providing services to taxonomists for standard genome sequencing and annotation.</title>
        <authorList>
            <consortium name="The Broad Institute Genomics Platform"/>
            <consortium name="The Broad Institute Genome Sequencing Center for Infectious Disease"/>
            <person name="Wu L."/>
            <person name="Ma J."/>
        </authorList>
    </citation>
    <scope>NUCLEOTIDE SEQUENCE [LARGE SCALE GENOMIC DNA]</scope>
    <source>
        <strain evidence="2 3">JCM 5052</strain>
    </source>
</reference>
<keyword evidence="3" id="KW-1185">Reference proteome</keyword>
<evidence type="ECO:0008006" key="4">
    <source>
        <dbReference type="Google" id="ProtNLM"/>
    </source>
</evidence>
<protein>
    <recommendedName>
        <fullName evidence="4">HNH endonuclease</fullName>
    </recommendedName>
</protein>
<comment type="caution">
    <text evidence="2">The sequence shown here is derived from an EMBL/GenBank/DDBJ whole genome shotgun (WGS) entry which is preliminary data.</text>
</comment>
<accession>A0ABN1D316</accession>
<gene>
    <name evidence="2" type="ORF">GCM10010390_38220</name>
</gene>
<feature type="compositionally biased region" description="Basic and acidic residues" evidence="1">
    <location>
        <begin position="15"/>
        <end position="40"/>
    </location>
</feature>
<evidence type="ECO:0000313" key="3">
    <source>
        <dbReference type="Proteomes" id="UP001501576"/>
    </source>
</evidence>
<evidence type="ECO:0000313" key="2">
    <source>
        <dbReference type="EMBL" id="GAA0532323.1"/>
    </source>
</evidence>